<dbReference type="PANTHER" id="PTHR33434:SF2">
    <property type="entry name" value="FATTY ACID-BINDING PROTEIN TM_1468"/>
    <property type="match status" value="1"/>
</dbReference>
<dbReference type="KEGG" id="auh:AWM75_00585"/>
<dbReference type="EMBL" id="CP014163">
    <property type="protein sequence ID" value="AMB98579.1"/>
    <property type="molecule type" value="Genomic_DNA"/>
</dbReference>
<evidence type="ECO:0000313" key="4">
    <source>
        <dbReference type="Proteomes" id="UP000062260"/>
    </source>
</evidence>
<dbReference type="SUPFAM" id="SSF82549">
    <property type="entry name" value="DAK1/DegV-like"/>
    <property type="match status" value="1"/>
</dbReference>
<comment type="function">
    <text evidence="1">May bind long-chain fatty acids, such as palmitate, and may play a role in lipid transport or fatty acid metabolism.</text>
</comment>
<dbReference type="GO" id="GO:0008289">
    <property type="term" value="F:lipid binding"/>
    <property type="evidence" value="ECO:0007669"/>
    <property type="project" value="UniProtKB-KW"/>
</dbReference>
<reference evidence="3 4" key="1">
    <citation type="journal article" date="2016" name="Genome Announc.">
        <title>Complete Genome Sequences of Aerococcus christensenii CCUG 28831T, Aerococcus sanguinicola CCUG 43001T, Aerococcus urinae CCUG 36881T, Aerococcus urinaeequi CCUG 28094T, Aerococcus urinaehominis CCUG 42038 BT, and Aerococcus viridans CCUG 4311T.</title>
        <authorList>
            <person name="Carkaci D."/>
            <person name="Dargis R."/>
            <person name="Nielsen X.C."/>
            <person name="Skovgaard O."/>
            <person name="Fuursted K."/>
            <person name="Christensen J.J."/>
        </authorList>
    </citation>
    <scope>NUCLEOTIDE SEQUENCE [LARGE SCALE GENOMIC DNA]</scope>
    <source>
        <strain evidence="3 4">CCUG42038B</strain>
    </source>
</reference>
<protein>
    <submittedName>
        <fullName evidence="3">Uncharacterized protein</fullName>
    </submittedName>
</protein>
<organism evidence="3 4">
    <name type="scientific">Aerococcus urinaehominis</name>
    <dbReference type="NCBI Taxonomy" id="128944"/>
    <lineage>
        <taxon>Bacteria</taxon>
        <taxon>Bacillati</taxon>
        <taxon>Bacillota</taxon>
        <taxon>Bacilli</taxon>
        <taxon>Lactobacillales</taxon>
        <taxon>Aerococcaceae</taxon>
        <taxon>Aerococcus</taxon>
    </lineage>
</organism>
<evidence type="ECO:0000313" key="3">
    <source>
        <dbReference type="EMBL" id="AMB98579.1"/>
    </source>
</evidence>
<dbReference type="OrthoDB" id="9775494at2"/>
<gene>
    <name evidence="3" type="ORF">AWM75_00585</name>
</gene>
<dbReference type="InterPro" id="IPR003797">
    <property type="entry name" value="DegV"/>
</dbReference>
<dbReference type="NCBIfam" id="TIGR00762">
    <property type="entry name" value="DegV"/>
    <property type="match status" value="1"/>
</dbReference>
<dbReference type="AlphaFoldDB" id="A0A0X8FJQ3"/>
<dbReference type="PANTHER" id="PTHR33434">
    <property type="entry name" value="DEGV DOMAIN-CONTAINING PROTEIN DR_1986-RELATED"/>
    <property type="match status" value="1"/>
</dbReference>
<name>A0A0X8FJQ3_9LACT</name>
<dbReference type="Pfam" id="PF02645">
    <property type="entry name" value="DegV"/>
    <property type="match status" value="1"/>
</dbReference>
<dbReference type="Gene3D" id="3.30.1180.10">
    <property type="match status" value="1"/>
</dbReference>
<evidence type="ECO:0000256" key="1">
    <source>
        <dbReference type="ARBA" id="ARBA00003238"/>
    </source>
</evidence>
<dbReference type="InterPro" id="IPR050270">
    <property type="entry name" value="DegV_domain_contain"/>
</dbReference>
<dbReference type="STRING" id="128944.AWM75_00585"/>
<dbReference type="Gene3D" id="3.40.50.10170">
    <property type="match status" value="1"/>
</dbReference>
<keyword evidence="4" id="KW-1185">Reference proteome</keyword>
<dbReference type="InterPro" id="IPR043168">
    <property type="entry name" value="DegV_C"/>
</dbReference>
<dbReference type="Proteomes" id="UP000062260">
    <property type="component" value="Chromosome"/>
</dbReference>
<sequence length="290" mass="32181">MKRALIVDSTANIGETLFNHPDIYQANLTVHFNGEEASYVDTWDEARTKAFYEKMAAADHIPTTSQPAPEDFIKAFEAVVAAGYETVYVLTVASQISGTFQTASMISKDYEDLIDIHLVDSGTSSYGMKNMVEHLVAWFETDMTNQEIDDQLAKLVRETYVLGAIHNLTNFQKGGRISHLGGSIAGLFKVAGLFSVHQGKIDIEKVTRGKQRVRQALDQAIDKYISNHPGAFRLAVVHSNIGEVAKEKARDLRQRFPPAKDVVIDNLTIVVGTQLGEDILAYIYLPYLLT</sequence>
<accession>A0A0X8FJQ3</accession>
<proteinExistence type="predicted"/>
<keyword evidence="2" id="KW-0446">Lipid-binding</keyword>
<dbReference type="RefSeq" id="WP_067977238.1">
    <property type="nucleotide sequence ID" value="NZ_CP014163.1"/>
</dbReference>
<reference evidence="4" key="2">
    <citation type="submission" date="2016-01" db="EMBL/GenBank/DDBJ databases">
        <title>Six Aerococcus type strain genome sequencing and assembly using PacBio and Illumina Hiseq.</title>
        <authorList>
            <person name="Carkaci D."/>
            <person name="Dargis R."/>
            <person name="Nielsen X.C."/>
            <person name="Skovgaard O."/>
            <person name="Fuursted K."/>
            <person name="Christensen J.J."/>
        </authorList>
    </citation>
    <scope>NUCLEOTIDE SEQUENCE [LARGE SCALE GENOMIC DNA]</scope>
    <source>
        <strain evidence="4">CCUG42038B</strain>
    </source>
</reference>
<dbReference type="PROSITE" id="PS51482">
    <property type="entry name" value="DEGV"/>
    <property type="match status" value="1"/>
</dbReference>
<evidence type="ECO:0000256" key="2">
    <source>
        <dbReference type="ARBA" id="ARBA00023121"/>
    </source>
</evidence>